<organism evidence="1 2">
    <name type="scientific">Streptomyces nondiastaticus</name>
    <dbReference type="NCBI Taxonomy" id="3154512"/>
    <lineage>
        <taxon>Bacteria</taxon>
        <taxon>Bacillati</taxon>
        <taxon>Actinomycetota</taxon>
        <taxon>Actinomycetes</taxon>
        <taxon>Kitasatosporales</taxon>
        <taxon>Streptomycetaceae</taxon>
        <taxon>Streptomyces</taxon>
    </lineage>
</organism>
<sequence length="121" mass="13096">MNVKGDAIFIDGQRGREPLNMETFRTLKGGLLLNFEQAVELANEFLAEEAKKPGVPLVLDNEYQAQAEGKFYFGCQSAAYIKSRQLSDMIIGTGCVCVDGETGTVRLLGAVESAELGLFGD</sequence>
<accession>A0ABW6U3E5</accession>
<dbReference type="Proteomes" id="UP001602123">
    <property type="component" value="Unassembled WGS sequence"/>
</dbReference>
<proteinExistence type="predicted"/>
<name>A0ABW6U3E5_9ACTN</name>
<dbReference type="EMBL" id="JBIAUT010000010">
    <property type="protein sequence ID" value="MFF4219315.1"/>
    <property type="molecule type" value="Genomic_DNA"/>
</dbReference>
<dbReference type="RefSeq" id="WP_302858398.1">
    <property type="nucleotide sequence ID" value="NZ_JBIAUT010000010.1"/>
</dbReference>
<evidence type="ECO:0000313" key="1">
    <source>
        <dbReference type="EMBL" id="MFF4219315.1"/>
    </source>
</evidence>
<gene>
    <name evidence="1" type="ORF">ACFYZM_23965</name>
</gene>
<keyword evidence="2" id="KW-1185">Reference proteome</keyword>
<reference evidence="1 2" key="1">
    <citation type="submission" date="2024-10" db="EMBL/GenBank/DDBJ databases">
        <title>The Natural Products Discovery Center: Release of the First 8490 Sequenced Strains for Exploring Actinobacteria Biosynthetic Diversity.</title>
        <authorList>
            <person name="Kalkreuter E."/>
            <person name="Kautsar S.A."/>
            <person name="Yang D."/>
            <person name="Bader C.D."/>
            <person name="Teijaro C.N."/>
            <person name="Fluegel L."/>
            <person name="Davis C.M."/>
            <person name="Simpson J.R."/>
            <person name="Lauterbach L."/>
            <person name="Steele A.D."/>
            <person name="Gui C."/>
            <person name="Meng S."/>
            <person name="Li G."/>
            <person name="Viehrig K."/>
            <person name="Ye F."/>
            <person name="Su P."/>
            <person name="Kiefer A.F."/>
            <person name="Nichols A."/>
            <person name="Cepeda A.J."/>
            <person name="Yan W."/>
            <person name="Fan B."/>
            <person name="Jiang Y."/>
            <person name="Adhikari A."/>
            <person name="Zheng C.-J."/>
            <person name="Schuster L."/>
            <person name="Cowan T.M."/>
            <person name="Smanski M.J."/>
            <person name="Chevrette M.G."/>
            <person name="De Carvalho L.P.S."/>
            <person name="Shen B."/>
        </authorList>
    </citation>
    <scope>NUCLEOTIDE SEQUENCE [LARGE SCALE GENOMIC DNA]</scope>
    <source>
        <strain evidence="1 2">NPDC001650</strain>
    </source>
</reference>
<evidence type="ECO:0000313" key="2">
    <source>
        <dbReference type="Proteomes" id="UP001602123"/>
    </source>
</evidence>
<comment type="caution">
    <text evidence="1">The sequence shown here is derived from an EMBL/GenBank/DDBJ whole genome shotgun (WGS) entry which is preliminary data.</text>
</comment>
<protein>
    <submittedName>
        <fullName evidence="1">Uncharacterized protein</fullName>
    </submittedName>
</protein>